<dbReference type="AlphaFoldDB" id="A0A0B6Z034"/>
<sequence>GVLQPPRQDSVGSSGVSQPPRQESVVDISNNSASNSFITPTNMIANLTESHEKPGAPQCSSAKGSLRKPIFNSTSTYSSGSSFRHSQSQPRRAGVFNNSSSLESSIVSSSGGSGNIAHVSLDDSSDIRNHAQTISAQSNTNDVTPMGKMYPP</sequence>
<feature type="non-terminal residue" evidence="2">
    <location>
        <position position="1"/>
    </location>
</feature>
<proteinExistence type="predicted"/>
<evidence type="ECO:0000256" key="1">
    <source>
        <dbReference type="SAM" id="MobiDB-lite"/>
    </source>
</evidence>
<dbReference type="EMBL" id="HACG01014441">
    <property type="protein sequence ID" value="CEK61306.1"/>
    <property type="molecule type" value="Transcribed_RNA"/>
</dbReference>
<protein>
    <submittedName>
        <fullName evidence="2">Uncharacterized protein</fullName>
    </submittedName>
</protein>
<name>A0A0B6Z034_9EUPU</name>
<feature type="compositionally biased region" description="Polar residues" evidence="1">
    <location>
        <begin position="10"/>
        <end position="48"/>
    </location>
</feature>
<feature type="region of interest" description="Disordered" evidence="1">
    <location>
        <begin position="1"/>
        <end position="124"/>
    </location>
</feature>
<organism evidence="2">
    <name type="scientific">Arion vulgaris</name>
    <dbReference type="NCBI Taxonomy" id="1028688"/>
    <lineage>
        <taxon>Eukaryota</taxon>
        <taxon>Metazoa</taxon>
        <taxon>Spiralia</taxon>
        <taxon>Lophotrochozoa</taxon>
        <taxon>Mollusca</taxon>
        <taxon>Gastropoda</taxon>
        <taxon>Heterobranchia</taxon>
        <taxon>Euthyneura</taxon>
        <taxon>Panpulmonata</taxon>
        <taxon>Eupulmonata</taxon>
        <taxon>Stylommatophora</taxon>
        <taxon>Helicina</taxon>
        <taxon>Arionoidea</taxon>
        <taxon>Arionidae</taxon>
        <taxon>Arion</taxon>
    </lineage>
</organism>
<reference evidence="2" key="1">
    <citation type="submission" date="2014-12" db="EMBL/GenBank/DDBJ databases">
        <title>Insight into the proteome of Arion vulgaris.</title>
        <authorList>
            <person name="Aradska J."/>
            <person name="Bulat T."/>
            <person name="Smidak R."/>
            <person name="Sarate P."/>
            <person name="Gangsoo J."/>
            <person name="Sialana F."/>
            <person name="Bilban M."/>
            <person name="Lubec G."/>
        </authorList>
    </citation>
    <scope>NUCLEOTIDE SEQUENCE</scope>
    <source>
        <tissue evidence="2">Skin</tissue>
    </source>
</reference>
<feature type="compositionally biased region" description="Low complexity" evidence="1">
    <location>
        <begin position="97"/>
        <end position="110"/>
    </location>
</feature>
<gene>
    <name evidence="2" type="primary">ORF41894</name>
</gene>
<feature type="compositionally biased region" description="Polar residues" evidence="1">
    <location>
        <begin position="133"/>
        <end position="143"/>
    </location>
</feature>
<evidence type="ECO:0000313" key="2">
    <source>
        <dbReference type="EMBL" id="CEK61306.1"/>
    </source>
</evidence>
<feature type="non-terminal residue" evidence="2">
    <location>
        <position position="152"/>
    </location>
</feature>
<accession>A0A0B6Z034</accession>
<feature type="region of interest" description="Disordered" evidence="1">
    <location>
        <begin position="133"/>
        <end position="152"/>
    </location>
</feature>
<feature type="compositionally biased region" description="Low complexity" evidence="1">
    <location>
        <begin position="73"/>
        <end position="88"/>
    </location>
</feature>